<feature type="transmembrane region" description="Helical" evidence="1">
    <location>
        <begin position="7"/>
        <end position="24"/>
    </location>
</feature>
<reference evidence="3" key="1">
    <citation type="submission" date="2017-09" db="EMBL/GenBank/DDBJ databases">
        <title>Depth-based differentiation of microbial function through sediment-hosted aquifers and enrichment of novel symbionts in the deep terrestrial subsurface.</title>
        <authorList>
            <person name="Probst A.J."/>
            <person name="Ladd B."/>
            <person name="Jarett J.K."/>
            <person name="Geller-Mcgrath D.E."/>
            <person name="Sieber C.M.K."/>
            <person name="Emerson J.B."/>
            <person name="Anantharaman K."/>
            <person name="Thomas B.C."/>
            <person name="Malmstrom R."/>
            <person name="Stieglmeier M."/>
            <person name="Klingl A."/>
            <person name="Woyke T."/>
            <person name="Ryan C.M."/>
            <person name="Banfield J.F."/>
        </authorList>
    </citation>
    <scope>NUCLEOTIDE SEQUENCE [LARGE SCALE GENOMIC DNA]</scope>
</reference>
<feature type="transmembrane region" description="Helical" evidence="1">
    <location>
        <begin position="121"/>
        <end position="141"/>
    </location>
</feature>
<keyword evidence="1" id="KW-1133">Transmembrane helix</keyword>
<organism evidence="2 3">
    <name type="scientific">Candidatus Harrisonbacteria bacterium CG10_big_fil_rev_8_21_14_0_10_38_8</name>
    <dbReference type="NCBI Taxonomy" id="1974582"/>
    <lineage>
        <taxon>Bacteria</taxon>
        <taxon>Candidatus Harrisoniibacteriota</taxon>
    </lineage>
</organism>
<protein>
    <submittedName>
        <fullName evidence="2">Uncharacterized protein</fullName>
    </submittedName>
</protein>
<dbReference type="AlphaFoldDB" id="A0A2M6WKH1"/>
<keyword evidence="1" id="KW-0812">Transmembrane</keyword>
<name>A0A2M6WKH1_9BACT</name>
<evidence type="ECO:0000256" key="1">
    <source>
        <dbReference type="SAM" id="Phobius"/>
    </source>
</evidence>
<dbReference type="EMBL" id="PFAY01000006">
    <property type="protein sequence ID" value="PIT93285.1"/>
    <property type="molecule type" value="Genomic_DNA"/>
</dbReference>
<dbReference type="Proteomes" id="UP000229112">
    <property type="component" value="Unassembled WGS sequence"/>
</dbReference>
<sequence>MNKYFKIFLGLGVLVSLLTSYGLWRFNSSPRLGELGFLLIAVLLLFLVLVFQSLFVQSRKGLLILVLIESFFIFTFFYGSFSYWFLIGLLAWLVIGFFALRKSDNYLKEAKKIRFTYYVNPLVQGLLIGFVIFLSFMYAGIYQQVGSISYNIHEIFISGSAPAVRAFVPRFVPQMTVDSFIGSLIDAQLDDESSMLPESVTKNIPPEGLDKSVVDQIKTEFTTSIEEFTGVEISSQVNVVDYTYLLVNNFFRSLSERGMFPVIILFVIILIFLPLRLVTLVIRWPVAWVCMGVYQLLKKTGVLVIETQQVPKEVLLVNLKNEE</sequence>
<proteinExistence type="predicted"/>
<evidence type="ECO:0000313" key="2">
    <source>
        <dbReference type="EMBL" id="PIT93285.1"/>
    </source>
</evidence>
<feature type="transmembrane region" description="Helical" evidence="1">
    <location>
        <begin position="36"/>
        <end position="55"/>
    </location>
</feature>
<comment type="caution">
    <text evidence="2">The sequence shown here is derived from an EMBL/GenBank/DDBJ whole genome shotgun (WGS) entry which is preliminary data.</text>
</comment>
<accession>A0A2M6WKH1</accession>
<feature type="transmembrane region" description="Helical" evidence="1">
    <location>
        <begin position="62"/>
        <end position="78"/>
    </location>
</feature>
<feature type="transmembrane region" description="Helical" evidence="1">
    <location>
        <begin position="84"/>
        <end position="100"/>
    </location>
</feature>
<evidence type="ECO:0000313" key="3">
    <source>
        <dbReference type="Proteomes" id="UP000229112"/>
    </source>
</evidence>
<feature type="transmembrane region" description="Helical" evidence="1">
    <location>
        <begin position="258"/>
        <end position="278"/>
    </location>
</feature>
<gene>
    <name evidence="2" type="ORF">COU06_00825</name>
</gene>
<keyword evidence="1" id="KW-0472">Membrane</keyword>